<dbReference type="Gene3D" id="3.90.226.10">
    <property type="entry name" value="2-enoyl-CoA Hydratase, Chain A, domain 1"/>
    <property type="match status" value="1"/>
</dbReference>
<dbReference type="InterPro" id="IPR027417">
    <property type="entry name" value="P-loop_NTPase"/>
</dbReference>
<dbReference type="InterPro" id="IPR007111">
    <property type="entry name" value="NACHT_NTPase"/>
</dbReference>
<dbReference type="InterPro" id="IPR056884">
    <property type="entry name" value="NPHP3-like_N"/>
</dbReference>
<dbReference type="Gene3D" id="2.130.10.10">
    <property type="entry name" value="YVTN repeat-like/Quinoprotein amine dehydrogenase"/>
    <property type="match status" value="1"/>
</dbReference>
<dbReference type="Pfam" id="PF00378">
    <property type="entry name" value="ECH_1"/>
    <property type="match status" value="1"/>
</dbReference>
<keyword evidence="2 5" id="KW-0853">WD repeat</keyword>
<feature type="repeat" description="WD" evidence="5">
    <location>
        <begin position="870"/>
        <end position="911"/>
    </location>
</feature>
<evidence type="ECO:0000256" key="6">
    <source>
        <dbReference type="RuleBase" id="RU003707"/>
    </source>
</evidence>
<reference evidence="8 9" key="1">
    <citation type="submission" date="2019-04" db="EMBL/GenBank/DDBJ databases">
        <title>Aspergillus burnettii sp. nov., novel species from soil in southeast Queensland.</title>
        <authorList>
            <person name="Gilchrist C.L.M."/>
            <person name="Pitt J.I."/>
            <person name="Lange L."/>
            <person name="Lacey H.J."/>
            <person name="Vuong D."/>
            <person name="Midgley D.J."/>
            <person name="Greenfield P."/>
            <person name="Bradbury M."/>
            <person name="Lacey E."/>
            <person name="Busk P.K."/>
            <person name="Pilgaard B."/>
            <person name="Chooi Y.H."/>
            <person name="Piggott A.M."/>
        </authorList>
    </citation>
    <scope>NUCLEOTIDE SEQUENCE [LARGE SCALE GENOMIC DNA]</scope>
    <source>
        <strain evidence="8 9">FRR 5400</strain>
    </source>
</reference>
<evidence type="ECO:0000256" key="5">
    <source>
        <dbReference type="PROSITE-ProRule" id="PRU00221"/>
    </source>
</evidence>
<evidence type="ECO:0000313" key="8">
    <source>
        <dbReference type="EMBL" id="KAF5860028.1"/>
    </source>
</evidence>
<dbReference type="SUPFAM" id="SSF52096">
    <property type="entry name" value="ClpP/crotonase"/>
    <property type="match status" value="1"/>
</dbReference>
<dbReference type="EMBL" id="SPNV01000144">
    <property type="protein sequence ID" value="KAF5860028.1"/>
    <property type="molecule type" value="Genomic_DNA"/>
</dbReference>
<dbReference type="InterPro" id="IPR001753">
    <property type="entry name" value="Enoyl-CoA_hydra/iso"/>
</dbReference>
<dbReference type="SMART" id="SM00320">
    <property type="entry name" value="WD40"/>
    <property type="match status" value="2"/>
</dbReference>
<dbReference type="InterPro" id="IPR001680">
    <property type="entry name" value="WD40_rpt"/>
</dbReference>
<dbReference type="PROSITE" id="PS50837">
    <property type="entry name" value="NACHT"/>
    <property type="match status" value="1"/>
</dbReference>
<proteinExistence type="inferred from homology"/>
<dbReference type="Gene3D" id="1.10.12.10">
    <property type="entry name" value="Lyase 2-enoyl-coa Hydratase, Chain A, domain 2"/>
    <property type="match status" value="1"/>
</dbReference>
<dbReference type="InterPro" id="IPR018376">
    <property type="entry name" value="Enoyl-CoA_hyd/isom_CS"/>
</dbReference>
<protein>
    <recommendedName>
        <fullName evidence="7">NACHT domain-containing protein</fullName>
    </recommendedName>
</protein>
<dbReference type="PROSITE" id="PS00166">
    <property type="entry name" value="ENOYL_COA_HYDRATASE"/>
    <property type="match status" value="1"/>
</dbReference>
<dbReference type="InterPro" id="IPR014748">
    <property type="entry name" value="Enoyl-CoA_hydra_C"/>
</dbReference>
<keyword evidence="4" id="KW-0456">Lyase</keyword>
<dbReference type="GO" id="GO:0005739">
    <property type="term" value="C:mitochondrion"/>
    <property type="evidence" value="ECO:0007669"/>
    <property type="project" value="TreeGrafter"/>
</dbReference>
<dbReference type="Proteomes" id="UP000541154">
    <property type="component" value="Unassembled WGS sequence"/>
</dbReference>
<dbReference type="SUPFAM" id="SSF52540">
    <property type="entry name" value="P-loop containing nucleoside triphosphate hydrolases"/>
    <property type="match status" value="1"/>
</dbReference>
<dbReference type="GO" id="GO:0006635">
    <property type="term" value="P:fatty acid beta-oxidation"/>
    <property type="evidence" value="ECO:0007669"/>
    <property type="project" value="TreeGrafter"/>
</dbReference>
<dbReference type="InterPro" id="IPR036322">
    <property type="entry name" value="WD40_repeat_dom_sf"/>
</dbReference>
<dbReference type="CDD" id="cd06558">
    <property type="entry name" value="crotonase-like"/>
    <property type="match status" value="1"/>
</dbReference>
<evidence type="ECO:0000256" key="1">
    <source>
        <dbReference type="ARBA" id="ARBA00005254"/>
    </source>
</evidence>
<dbReference type="FunFam" id="1.10.12.10:FF:000001">
    <property type="entry name" value="Probable enoyl-CoA hydratase, mitochondrial"/>
    <property type="match status" value="1"/>
</dbReference>
<dbReference type="PANTHER" id="PTHR11941">
    <property type="entry name" value="ENOYL-COA HYDRATASE-RELATED"/>
    <property type="match status" value="1"/>
</dbReference>
<dbReference type="InterPro" id="IPR015943">
    <property type="entry name" value="WD40/YVTN_repeat-like_dom_sf"/>
</dbReference>
<comment type="caution">
    <text evidence="8">The sequence shown here is derived from an EMBL/GenBank/DDBJ whole genome shotgun (WGS) entry which is preliminary data.</text>
</comment>
<evidence type="ECO:0000256" key="3">
    <source>
        <dbReference type="ARBA" id="ARBA00022737"/>
    </source>
</evidence>
<evidence type="ECO:0000256" key="4">
    <source>
        <dbReference type="ARBA" id="ARBA00023239"/>
    </source>
</evidence>
<dbReference type="PROSITE" id="PS50082">
    <property type="entry name" value="WD_REPEATS_2"/>
    <property type="match status" value="2"/>
</dbReference>
<keyword evidence="9" id="KW-1185">Reference proteome</keyword>
<dbReference type="PROSITE" id="PS00678">
    <property type="entry name" value="WD_REPEATS_1"/>
    <property type="match status" value="1"/>
</dbReference>
<feature type="repeat" description="WD" evidence="5">
    <location>
        <begin position="912"/>
        <end position="953"/>
    </location>
</feature>
<dbReference type="Pfam" id="PF00400">
    <property type="entry name" value="WD40"/>
    <property type="match status" value="2"/>
</dbReference>
<dbReference type="PANTHER" id="PTHR11941:SF54">
    <property type="entry name" value="ENOYL-COA HYDRATASE, MITOCHONDRIAL"/>
    <property type="match status" value="1"/>
</dbReference>
<sequence>MPLRKLLHKLCGDQKKSKANSPPPPPSRPFTIQTTQSIESFKPQDLWQIAYDQLDEEKQRILLTVKVTANPIDKENRTRTEDLIGEVIHLTKEQYEKYQQNANQRTRTCFRNILNAVLSFKDIIGTAATLDPTQYAASAWAIVSLGLTGLEMQMTKNHRDQQDALFKSSDYLADVLTQCAFIEKNFYRNTRSGNQQDIENSLIRLYQAILHYTALVQKARSASKGKKLLDSVSPITGNPFTELKVLVNEERESLRRCIEFNEYLHRGEDAEDILSSIDKLTESMKELIEQSSLANLRVAEGAFYNSYANQHEDFCLQNTRTELLQQISKWAGSNGKFIFWLNGMAGTGKSTIARTVAESFQNQGLLGASFFFKRGEADRGNAKYLISTVTRQLVTRYHRLATEVLNAIKNDPNIASKSLSEQCEKLLHQPLVKLHLDQPTTIVIVVDALDECDKEDDIQVILQLLFKLQEIKSVCLRVFLTSRPELPIRLGLEQDKNHQDLVLHELPASMVERDIRVFLEHKLSKIQHERSLSPDWPGNDNVERLVQMAVPLFIFAATACRFIKEGTHPKKRLQKLLEFQVTATATQLDKIYLPVLNQLISDDKDDLKELIEEFQDIVGVIVLLATPLSIRSLSQLLQISADDISELLDPLHSVLSVPSDREAPVRILHLSFRDYLLITKSPFYIHERKTHGKIASHCLQVMEARLKHNICGLASYGMQRKDIDPQVINQHLTADLQYSCRYWVYHLKQSQGHISESEILSFLKKHFLHWLEALALVGSISDTVEIIDTLMLAIWTGIGTEISDFLYDAKRFALQNTYIAGIAPLQLYSSGLVFAPTQSIVKKTFFSEIIRQIQSLPVLEDSWSPSLQTLESHSEWVRSVAFSPDGSTLASGSDDNTIKLWDTTTGIERQTLKGHSDWVYSVAFSPDGRTLASGSCDNTIKLWDTMTGTECQTLEDHSDSIQVVLNEPTSHLQVCLSNAWISSGGGPGIVAGADIKEMAEMTFSVAYSENYTASWSHLANNIGKPVIAAVDGYALGGGCELALMADILYCTTNATFGQPEIKLGVVPGSGGSQRLTRIVGKSKAMELILTGHSFSGKEAGQWGLAAKVVDGGRGELLAAAIATAEQIASYSRVAVLAAKEVVSKSQELSLKEGTDYERRLFHGLFGTADQKIGMSSFTGKKRPVW</sequence>
<name>A0A8H6E691_PETAA</name>
<dbReference type="InterPro" id="IPR019775">
    <property type="entry name" value="WD40_repeat_CS"/>
</dbReference>
<dbReference type="AlphaFoldDB" id="A0A8H6E691"/>
<organism evidence="8 9">
    <name type="scientific">Petromyces alliaceus</name>
    <name type="common">Aspergillus alliaceus</name>
    <dbReference type="NCBI Taxonomy" id="209559"/>
    <lineage>
        <taxon>Eukaryota</taxon>
        <taxon>Fungi</taxon>
        <taxon>Dikarya</taxon>
        <taxon>Ascomycota</taxon>
        <taxon>Pezizomycotina</taxon>
        <taxon>Eurotiomycetes</taxon>
        <taxon>Eurotiomycetidae</taxon>
        <taxon>Eurotiales</taxon>
        <taxon>Aspergillaceae</taxon>
        <taxon>Aspergillus</taxon>
        <taxon>Aspergillus subgen. Circumdati</taxon>
    </lineage>
</organism>
<evidence type="ECO:0000259" key="7">
    <source>
        <dbReference type="PROSITE" id="PS50837"/>
    </source>
</evidence>
<dbReference type="GO" id="GO:0016836">
    <property type="term" value="F:hydro-lyase activity"/>
    <property type="evidence" value="ECO:0007669"/>
    <property type="project" value="UniProtKB-ARBA"/>
</dbReference>
<accession>A0A8H6E691</accession>
<evidence type="ECO:0000313" key="9">
    <source>
        <dbReference type="Proteomes" id="UP000541154"/>
    </source>
</evidence>
<dbReference type="InterPro" id="IPR029045">
    <property type="entry name" value="ClpP/crotonase-like_dom_sf"/>
</dbReference>
<keyword evidence="3" id="KW-0677">Repeat</keyword>
<dbReference type="Gene3D" id="3.40.50.300">
    <property type="entry name" value="P-loop containing nucleotide triphosphate hydrolases"/>
    <property type="match status" value="1"/>
</dbReference>
<gene>
    <name evidence="8" type="ORF">ETB97_002114</name>
</gene>
<dbReference type="PROSITE" id="PS50294">
    <property type="entry name" value="WD_REPEATS_REGION"/>
    <property type="match status" value="2"/>
</dbReference>
<dbReference type="Pfam" id="PF24883">
    <property type="entry name" value="NPHP3_N"/>
    <property type="match status" value="1"/>
</dbReference>
<evidence type="ECO:0000256" key="2">
    <source>
        <dbReference type="ARBA" id="ARBA00022574"/>
    </source>
</evidence>
<comment type="similarity">
    <text evidence="1 6">Belongs to the enoyl-CoA hydratase/isomerase family.</text>
</comment>
<dbReference type="SUPFAM" id="SSF50978">
    <property type="entry name" value="WD40 repeat-like"/>
    <property type="match status" value="1"/>
</dbReference>
<feature type="domain" description="NACHT" evidence="7">
    <location>
        <begin position="337"/>
        <end position="484"/>
    </location>
</feature>